<organism evidence="1">
    <name type="scientific">Oikopleura dioica</name>
    <name type="common">Tunicate</name>
    <dbReference type="NCBI Taxonomy" id="34765"/>
    <lineage>
        <taxon>Eukaryota</taxon>
        <taxon>Metazoa</taxon>
        <taxon>Chordata</taxon>
        <taxon>Tunicata</taxon>
        <taxon>Appendicularia</taxon>
        <taxon>Copelata</taxon>
        <taxon>Oikopleuridae</taxon>
        <taxon>Oikopleura</taxon>
    </lineage>
</organism>
<name>E4XC25_OIKDI</name>
<dbReference type="InParanoid" id="E4XC25"/>
<keyword evidence="2" id="KW-1185">Reference proteome</keyword>
<dbReference type="Proteomes" id="UP000001307">
    <property type="component" value="Unassembled WGS sequence"/>
</dbReference>
<proteinExistence type="predicted"/>
<protein>
    <submittedName>
        <fullName evidence="1">Uncharacterized protein</fullName>
    </submittedName>
</protein>
<reference evidence="1" key="1">
    <citation type="journal article" date="2010" name="Science">
        <title>Plasticity of animal genome architecture unmasked by rapid evolution of a pelagic tunicate.</title>
        <authorList>
            <person name="Denoeud F."/>
            <person name="Henriet S."/>
            <person name="Mungpakdee S."/>
            <person name="Aury J.M."/>
            <person name="Da Silva C."/>
            <person name="Brinkmann H."/>
            <person name="Mikhaleva J."/>
            <person name="Olsen L.C."/>
            <person name="Jubin C."/>
            <person name="Canestro C."/>
            <person name="Bouquet J.M."/>
            <person name="Danks G."/>
            <person name="Poulain J."/>
            <person name="Campsteijn C."/>
            <person name="Adamski M."/>
            <person name="Cross I."/>
            <person name="Yadetie F."/>
            <person name="Muffato M."/>
            <person name="Louis A."/>
            <person name="Butcher S."/>
            <person name="Tsagkogeorga G."/>
            <person name="Konrad A."/>
            <person name="Singh S."/>
            <person name="Jensen M.F."/>
            <person name="Cong E.H."/>
            <person name="Eikeseth-Otteraa H."/>
            <person name="Noel B."/>
            <person name="Anthouard V."/>
            <person name="Porcel B.M."/>
            <person name="Kachouri-Lafond R."/>
            <person name="Nishino A."/>
            <person name="Ugolini M."/>
            <person name="Chourrout P."/>
            <person name="Nishida H."/>
            <person name="Aasland R."/>
            <person name="Huzurbazar S."/>
            <person name="Westhof E."/>
            <person name="Delsuc F."/>
            <person name="Lehrach H."/>
            <person name="Reinhardt R."/>
            <person name="Weissenbach J."/>
            <person name="Roy S.W."/>
            <person name="Artiguenave F."/>
            <person name="Postlethwait J.H."/>
            <person name="Manak J.R."/>
            <person name="Thompson E.M."/>
            <person name="Jaillon O."/>
            <person name="Du Pasquier L."/>
            <person name="Boudinot P."/>
            <person name="Liberles D.A."/>
            <person name="Volff J.N."/>
            <person name="Philippe H."/>
            <person name="Lenhard B."/>
            <person name="Roest Crollius H."/>
            <person name="Wincker P."/>
            <person name="Chourrout D."/>
        </authorList>
    </citation>
    <scope>NUCLEOTIDE SEQUENCE [LARGE SCALE GENOMIC DNA]</scope>
</reference>
<dbReference type="AlphaFoldDB" id="E4XC25"/>
<gene>
    <name evidence="1" type="ORF">GSOID_T00007677001</name>
</gene>
<dbReference type="EMBL" id="FN653035">
    <property type="protein sequence ID" value="CBY09150.1"/>
    <property type="molecule type" value="Genomic_DNA"/>
</dbReference>
<dbReference type="OrthoDB" id="10304485at2759"/>
<sequence>MKLSALIVFASSCEAGWRHHREGSMSNPEAKAAWKRQLKAFRQCKRSKCQAQCPDKNWLQESCFTCLKTSQCPLPDRVNKAIECAKESCSKECVEDLFNIECTTCRDENCQMKERGQGKHRNNKQRNNNNKGGSLGVLNKFTLNEKRMTVADGSAAYRRCAMGMCVQECVLNPDEIKCEECIHSYCHRASDNYTCISAEQESGKLFFCSAVATCAGENAGGVRVQATGF</sequence>
<accession>E4XC25</accession>
<evidence type="ECO:0000313" key="1">
    <source>
        <dbReference type="EMBL" id="CBY09150.1"/>
    </source>
</evidence>
<evidence type="ECO:0000313" key="2">
    <source>
        <dbReference type="Proteomes" id="UP000001307"/>
    </source>
</evidence>